<comment type="caution">
    <text evidence="1">The sequence shown here is derived from an EMBL/GenBank/DDBJ whole genome shotgun (WGS) entry which is preliminary data.</text>
</comment>
<dbReference type="RefSeq" id="WP_209908835.1">
    <property type="nucleotide sequence ID" value="NZ_BAAAMI010000018.1"/>
</dbReference>
<evidence type="ECO:0008006" key="3">
    <source>
        <dbReference type="Google" id="ProtNLM"/>
    </source>
</evidence>
<accession>A0ABS4WGL0</accession>
<name>A0ABS4WGL0_9MICC</name>
<dbReference type="EMBL" id="JAGIOE010000001">
    <property type="protein sequence ID" value="MBP2375332.1"/>
    <property type="molecule type" value="Genomic_DNA"/>
</dbReference>
<keyword evidence="2" id="KW-1185">Reference proteome</keyword>
<protein>
    <recommendedName>
        <fullName evidence="3">Tc1-like transposase DDE domain-containing protein</fullName>
    </recommendedName>
</protein>
<gene>
    <name evidence="1" type="ORF">JOF46_003244</name>
</gene>
<dbReference type="Proteomes" id="UP000766570">
    <property type="component" value="Unassembled WGS sequence"/>
</dbReference>
<sequence>MSAAWPNATLVHLPVHASWLNQVEIYFSILQRKAIAGADFPDLDALAERIMAFQERYNATADPFDWRYTRRDLNDYLHRLAAHEPAFAA</sequence>
<evidence type="ECO:0000313" key="1">
    <source>
        <dbReference type="EMBL" id="MBP2375332.1"/>
    </source>
</evidence>
<proteinExistence type="predicted"/>
<reference evidence="1 2" key="1">
    <citation type="submission" date="2021-03" db="EMBL/GenBank/DDBJ databases">
        <title>Sequencing the genomes of 1000 actinobacteria strains.</title>
        <authorList>
            <person name="Klenk H.-P."/>
        </authorList>
    </citation>
    <scope>NUCLEOTIDE SEQUENCE [LARGE SCALE GENOMIC DNA]</scope>
    <source>
        <strain evidence="1 2">DSM 15454</strain>
    </source>
</reference>
<evidence type="ECO:0000313" key="2">
    <source>
        <dbReference type="Proteomes" id="UP000766570"/>
    </source>
</evidence>
<organism evidence="1 2">
    <name type="scientific">Paeniglutamicibacter psychrophenolicus</name>
    <dbReference type="NCBI Taxonomy" id="257454"/>
    <lineage>
        <taxon>Bacteria</taxon>
        <taxon>Bacillati</taxon>
        <taxon>Actinomycetota</taxon>
        <taxon>Actinomycetes</taxon>
        <taxon>Micrococcales</taxon>
        <taxon>Micrococcaceae</taxon>
        <taxon>Paeniglutamicibacter</taxon>
    </lineage>
</organism>